<keyword evidence="2" id="KW-1185">Reference proteome</keyword>
<dbReference type="EMBL" id="BPLR01015879">
    <property type="protein sequence ID" value="GIY79377.1"/>
    <property type="molecule type" value="Genomic_DNA"/>
</dbReference>
<dbReference type="AlphaFoldDB" id="A0AAV4W9B0"/>
<organism evidence="1 2">
    <name type="scientific">Caerostris extrusa</name>
    <name type="common">Bark spider</name>
    <name type="synonym">Caerostris bankana</name>
    <dbReference type="NCBI Taxonomy" id="172846"/>
    <lineage>
        <taxon>Eukaryota</taxon>
        <taxon>Metazoa</taxon>
        <taxon>Ecdysozoa</taxon>
        <taxon>Arthropoda</taxon>
        <taxon>Chelicerata</taxon>
        <taxon>Arachnida</taxon>
        <taxon>Araneae</taxon>
        <taxon>Araneomorphae</taxon>
        <taxon>Entelegynae</taxon>
        <taxon>Araneoidea</taxon>
        <taxon>Araneidae</taxon>
        <taxon>Caerostris</taxon>
    </lineage>
</organism>
<evidence type="ECO:0008006" key="3">
    <source>
        <dbReference type="Google" id="ProtNLM"/>
    </source>
</evidence>
<evidence type="ECO:0000313" key="2">
    <source>
        <dbReference type="Proteomes" id="UP001054945"/>
    </source>
</evidence>
<accession>A0AAV4W9B0</accession>
<comment type="caution">
    <text evidence="1">The sequence shown here is derived from an EMBL/GenBank/DDBJ whole genome shotgun (WGS) entry which is preliminary data.</text>
</comment>
<sequence length="131" mass="15754">MALKSIFKIQKEKHKSTKQKRNLCHLRQKRKLAHYRLIPKRVRARAVLNNKYTFKETGFIPRSEYAIVLTVQKQLVYKIYPRSNRTKTRCPWRILQAENCFLGTRRVPRYLLLKLKGKGKHRCSIIIFSDR</sequence>
<reference evidence="1 2" key="1">
    <citation type="submission" date="2021-06" db="EMBL/GenBank/DDBJ databases">
        <title>Caerostris extrusa draft genome.</title>
        <authorList>
            <person name="Kono N."/>
            <person name="Arakawa K."/>
        </authorList>
    </citation>
    <scope>NUCLEOTIDE SEQUENCE [LARGE SCALE GENOMIC DNA]</scope>
</reference>
<proteinExistence type="predicted"/>
<name>A0AAV4W9B0_CAEEX</name>
<evidence type="ECO:0000313" key="1">
    <source>
        <dbReference type="EMBL" id="GIY79377.1"/>
    </source>
</evidence>
<dbReference type="Proteomes" id="UP001054945">
    <property type="component" value="Unassembled WGS sequence"/>
</dbReference>
<gene>
    <name evidence="1" type="ORF">CEXT_9281</name>
</gene>
<protein>
    <recommendedName>
        <fullName evidence="3">Ribosomal protein S14</fullName>
    </recommendedName>
</protein>